<reference evidence="2 3" key="1">
    <citation type="submission" date="2018-05" db="EMBL/GenBank/DDBJ databases">
        <title>Complete genome sequence of Aglaonema bacilliform virus.</title>
        <authorList>
            <person name="Alvarez-Quinto R.A."/>
            <person name="Moreno-Martinez J.M."/>
            <person name="Olszewski N.E."/>
            <person name="Lockhart B.E.L."/>
        </authorList>
    </citation>
    <scope>NUCLEOTIDE SEQUENCE [LARGE SCALE GENOMIC DNA]</scope>
    <source>
        <strain evidence="2">Minnesota</strain>
    </source>
</reference>
<dbReference type="Pfam" id="PF07028">
    <property type="entry name" value="DUF1319"/>
    <property type="match status" value="1"/>
</dbReference>
<feature type="coiled-coil region" evidence="1">
    <location>
        <begin position="59"/>
        <end position="118"/>
    </location>
</feature>
<dbReference type="EMBL" id="MH384837">
    <property type="protein sequence ID" value="QBA88841.1"/>
    <property type="molecule type" value="Genomic_DNA"/>
</dbReference>
<protein>
    <submittedName>
        <fullName evidence="2">ORF1</fullName>
    </submittedName>
</protein>
<dbReference type="Proteomes" id="UP000427621">
    <property type="component" value="Segment"/>
</dbReference>
<evidence type="ECO:0000313" key="3">
    <source>
        <dbReference type="Proteomes" id="UP000427621"/>
    </source>
</evidence>
<keyword evidence="1" id="KW-0175">Coiled coil</keyword>
<evidence type="ECO:0000256" key="1">
    <source>
        <dbReference type="SAM" id="Coils"/>
    </source>
</evidence>
<name>A0A411F6N3_9VIRU</name>
<evidence type="ECO:0000313" key="2">
    <source>
        <dbReference type="EMBL" id="QBA88841.1"/>
    </source>
</evidence>
<sequence length="124" mass="14917">MSRRWEESVNEWYTKSHTANLEYLDLSVNKNPTQKELGHNLSVIYDRVCLSSRVHLKNFKKLIEELSSLEEKWKQFQQKLQKLESLFREPKLTEQQSLKSLEIILEKLEKIEKRLQKIEAWVST</sequence>
<accession>A0A411F6N3</accession>
<dbReference type="InterPro" id="IPR010746">
    <property type="entry name" value="CYMV_Orf1"/>
</dbReference>
<dbReference type="RefSeq" id="YP_010085993.1">
    <property type="nucleotide sequence ID" value="NC_055236.1"/>
</dbReference>
<proteinExistence type="predicted"/>
<keyword evidence="3" id="KW-1185">Reference proteome</keyword>
<organism evidence="2 3">
    <name type="scientific">Aglaonema bacilliform virus</name>
    <dbReference type="NCBI Taxonomy" id="1512278"/>
    <lineage>
        <taxon>Viruses</taxon>
        <taxon>Riboviria</taxon>
        <taxon>Pararnavirae</taxon>
        <taxon>Artverviricota</taxon>
        <taxon>Revtraviricetes</taxon>
        <taxon>Ortervirales</taxon>
        <taxon>Caulimoviridae</taxon>
        <taxon>Badnavirus</taxon>
        <taxon>Badnavirus aglaonemae</taxon>
    </lineage>
</organism>
<dbReference type="KEGG" id="vg:65101081"/>
<dbReference type="GeneID" id="65101081"/>